<evidence type="ECO:0000313" key="3">
    <source>
        <dbReference type="Proteomes" id="UP000615446"/>
    </source>
</evidence>
<proteinExistence type="predicted"/>
<dbReference type="AlphaFoldDB" id="A0A8H3LQ47"/>
<dbReference type="PANTHER" id="PTHR46954">
    <property type="entry name" value="C2H2-TYPE DOMAIN-CONTAINING PROTEIN"/>
    <property type="match status" value="1"/>
</dbReference>
<gene>
    <name evidence="2" type="ORF">RCL2_001736800</name>
</gene>
<dbReference type="Proteomes" id="UP000615446">
    <property type="component" value="Unassembled WGS sequence"/>
</dbReference>
<name>A0A8H3LQ47_9GLOM</name>
<evidence type="ECO:0000313" key="2">
    <source>
        <dbReference type="EMBL" id="GES90527.1"/>
    </source>
</evidence>
<organism evidence="2 3">
    <name type="scientific">Rhizophagus clarus</name>
    <dbReference type="NCBI Taxonomy" id="94130"/>
    <lineage>
        <taxon>Eukaryota</taxon>
        <taxon>Fungi</taxon>
        <taxon>Fungi incertae sedis</taxon>
        <taxon>Mucoromycota</taxon>
        <taxon>Glomeromycotina</taxon>
        <taxon>Glomeromycetes</taxon>
        <taxon>Glomerales</taxon>
        <taxon>Glomeraceae</taxon>
        <taxon>Rhizophagus</taxon>
    </lineage>
</organism>
<feature type="region of interest" description="Disordered" evidence="1">
    <location>
        <begin position="88"/>
        <end position="109"/>
    </location>
</feature>
<protein>
    <submittedName>
        <fullName evidence="2">Uncharacterized protein</fullName>
    </submittedName>
</protein>
<dbReference type="PANTHER" id="PTHR46954:SF1">
    <property type="entry name" value="C2H2-TYPE DOMAIN-CONTAINING PROTEIN"/>
    <property type="match status" value="1"/>
</dbReference>
<dbReference type="OrthoDB" id="2410764at2759"/>
<sequence length="344" mass="39286">MNRQTFFLSPKFNKKPIYHSPTNKYQEFTNAHVYSIMVKTGVGTPNCADVCSEAAKEWNKIKSKSRTEIDDIIRNYLATPYNLCDIQTIRPRSSAPREDSTPREDLTPPLPTFPAIHSADPILEISVNASAQRKAADEIKIAKKRAEIESNRERIIKLKRNAGYAQKCKEKKRKILYENQEVILYDKPGRPPLLFEHPNLHDHIHDSIEFGEADKKRRKEVVKVRTIKNLRKNLEENYDVYMSRTTLKNYLLPRQSNSIAARAHHHPAWVAVAGVSRTETRDHPDGHYCLASVKYARQFATVFADNSVVISQDDKAKIGLGGTCCWSDISYFAISSRACKCSRP</sequence>
<reference evidence="2" key="1">
    <citation type="submission" date="2019-10" db="EMBL/GenBank/DDBJ databases">
        <title>Conservation and host-specific expression of non-tandemly repeated heterogenous ribosome RNA gene in arbuscular mycorrhizal fungi.</title>
        <authorList>
            <person name="Maeda T."/>
            <person name="Kobayashi Y."/>
            <person name="Nakagawa T."/>
            <person name="Ezawa T."/>
            <person name="Yamaguchi K."/>
            <person name="Bino T."/>
            <person name="Nishimoto Y."/>
            <person name="Shigenobu S."/>
            <person name="Kawaguchi M."/>
        </authorList>
    </citation>
    <scope>NUCLEOTIDE SEQUENCE</scope>
    <source>
        <strain evidence="2">HR1</strain>
    </source>
</reference>
<evidence type="ECO:0000256" key="1">
    <source>
        <dbReference type="SAM" id="MobiDB-lite"/>
    </source>
</evidence>
<feature type="compositionally biased region" description="Basic and acidic residues" evidence="1">
    <location>
        <begin position="95"/>
        <end position="106"/>
    </location>
</feature>
<dbReference type="EMBL" id="BLAL01000194">
    <property type="protein sequence ID" value="GES90527.1"/>
    <property type="molecule type" value="Genomic_DNA"/>
</dbReference>
<comment type="caution">
    <text evidence="2">The sequence shown here is derived from an EMBL/GenBank/DDBJ whole genome shotgun (WGS) entry which is preliminary data.</text>
</comment>
<accession>A0A8H3LQ47</accession>